<evidence type="ECO:0000313" key="11">
    <source>
        <dbReference type="EMBL" id="NVO25373.1"/>
    </source>
</evidence>
<comment type="caution">
    <text evidence="11">The sequence shown here is derived from an EMBL/GenBank/DDBJ whole genome shotgun (WGS) entry which is preliminary data.</text>
</comment>
<comment type="cofactor">
    <cofactor evidence="1">
        <name>Mg(2+)</name>
        <dbReference type="ChEBI" id="CHEBI:18420"/>
    </cofactor>
</comment>
<dbReference type="InterPro" id="IPR024932">
    <property type="entry name" value="ApbE"/>
</dbReference>
<reference evidence="11 12" key="1">
    <citation type="submission" date="2020-04" db="EMBL/GenBank/DDBJ databases">
        <title>Donghicola sp., a member of the Rhodobacteraceae family isolated from mangrove forest in Thailand.</title>
        <authorList>
            <person name="Charoenyingcharoen P."/>
            <person name="Yukphan P."/>
        </authorList>
    </citation>
    <scope>NUCLEOTIDE SEQUENCE [LARGE SCALE GENOMIC DNA]</scope>
    <source>
        <strain evidence="11 12">B5-SW-15</strain>
    </source>
</reference>
<keyword evidence="5 11" id="KW-0808">Transferase</keyword>
<gene>
    <name evidence="11" type="ORF">HJ536_18600</name>
</gene>
<dbReference type="GO" id="GO:0046872">
    <property type="term" value="F:metal ion binding"/>
    <property type="evidence" value="ECO:0007669"/>
    <property type="project" value="UniProtKB-KW"/>
</dbReference>
<keyword evidence="7" id="KW-0274">FAD</keyword>
<dbReference type="AlphaFoldDB" id="A0A850Q8U8"/>
<protein>
    <recommendedName>
        <fullName evidence="3">FAD:protein FMN transferase</fullName>
        <ecNumber evidence="2">2.7.1.180</ecNumber>
    </recommendedName>
    <alternativeName>
        <fullName evidence="9">Flavin transferase</fullName>
    </alternativeName>
</protein>
<accession>A0A850Q8U8</accession>
<evidence type="ECO:0000256" key="5">
    <source>
        <dbReference type="ARBA" id="ARBA00022679"/>
    </source>
</evidence>
<keyword evidence="8" id="KW-0460">Magnesium</keyword>
<organism evidence="11 12">
    <name type="scientific">Donghicola mangrovi</name>
    <dbReference type="NCBI Taxonomy" id="2729614"/>
    <lineage>
        <taxon>Bacteria</taxon>
        <taxon>Pseudomonadati</taxon>
        <taxon>Pseudomonadota</taxon>
        <taxon>Alphaproteobacteria</taxon>
        <taxon>Rhodobacterales</taxon>
        <taxon>Roseobacteraceae</taxon>
        <taxon>Donghicola</taxon>
    </lineage>
</organism>
<evidence type="ECO:0000256" key="1">
    <source>
        <dbReference type="ARBA" id="ARBA00001946"/>
    </source>
</evidence>
<comment type="catalytic activity">
    <reaction evidence="10">
        <text>L-threonyl-[protein] + FAD = FMN-L-threonyl-[protein] + AMP + H(+)</text>
        <dbReference type="Rhea" id="RHEA:36847"/>
        <dbReference type="Rhea" id="RHEA-COMP:11060"/>
        <dbReference type="Rhea" id="RHEA-COMP:11061"/>
        <dbReference type="ChEBI" id="CHEBI:15378"/>
        <dbReference type="ChEBI" id="CHEBI:30013"/>
        <dbReference type="ChEBI" id="CHEBI:57692"/>
        <dbReference type="ChEBI" id="CHEBI:74257"/>
        <dbReference type="ChEBI" id="CHEBI:456215"/>
        <dbReference type="EC" id="2.7.1.180"/>
    </reaction>
</comment>
<evidence type="ECO:0000256" key="8">
    <source>
        <dbReference type="ARBA" id="ARBA00022842"/>
    </source>
</evidence>
<evidence type="ECO:0000256" key="9">
    <source>
        <dbReference type="ARBA" id="ARBA00031306"/>
    </source>
</evidence>
<evidence type="ECO:0000256" key="7">
    <source>
        <dbReference type="ARBA" id="ARBA00022827"/>
    </source>
</evidence>
<dbReference type="SUPFAM" id="SSF143631">
    <property type="entry name" value="ApbE-like"/>
    <property type="match status" value="1"/>
</dbReference>
<dbReference type="EC" id="2.7.1.180" evidence="2"/>
<dbReference type="PANTHER" id="PTHR30040">
    <property type="entry name" value="THIAMINE BIOSYNTHESIS LIPOPROTEIN APBE"/>
    <property type="match status" value="1"/>
</dbReference>
<evidence type="ECO:0000256" key="4">
    <source>
        <dbReference type="ARBA" id="ARBA00022630"/>
    </source>
</evidence>
<dbReference type="Proteomes" id="UP000592216">
    <property type="component" value="Unassembled WGS sequence"/>
</dbReference>
<dbReference type="EMBL" id="JABCJE010000014">
    <property type="protein sequence ID" value="NVO25373.1"/>
    <property type="molecule type" value="Genomic_DNA"/>
</dbReference>
<keyword evidence="6" id="KW-0479">Metal-binding</keyword>
<evidence type="ECO:0000313" key="12">
    <source>
        <dbReference type="Proteomes" id="UP000592216"/>
    </source>
</evidence>
<dbReference type="InterPro" id="IPR003374">
    <property type="entry name" value="ApbE-like_sf"/>
</dbReference>
<evidence type="ECO:0000256" key="10">
    <source>
        <dbReference type="ARBA" id="ARBA00048540"/>
    </source>
</evidence>
<name>A0A850Q8U8_9RHOB</name>
<proteinExistence type="predicted"/>
<dbReference type="Pfam" id="PF02424">
    <property type="entry name" value="ApbE"/>
    <property type="match status" value="1"/>
</dbReference>
<dbReference type="Gene3D" id="3.10.520.10">
    <property type="entry name" value="ApbE-like domains"/>
    <property type="match status" value="1"/>
</dbReference>
<evidence type="ECO:0000256" key="2">
    <source>
        <dbReference type="ARBA" id="ARBA00011955"/>
    </source>
</evidence>
<evidence type="ECO:0000256" key="6">
    <source>
        <dbReference type="ARBA" id="ARBA00022723"/>
    </source>
</evidence>
<keyword evidence="4" id="KW-0285">Flavoprotein</keyword>
<evidence type="ECO:0000256" key="3">
    <source>
        <dbReference type="ARBA" id="ARBA00016337"/>
    </source>
</evidence>
<dbReference type="GO" id="GO:0016740">
    <property type="term" value="F:transferase activity"/>
    <property type="evidence" value="ECO:0007669"/>
    <property type="project" value="UniProtKB-KW"/>
</dbReference>
<sequence>MTRRRFLLAACAGGLASELSAQALRWQGTALGARAQIRMVHPEADRLTRHAVAEISRLERIFSLYGDSELTRLNRDGRLVAPSFELLDCLAVARRAHDVTGGLFDPTVQPLWLALAEGGDVNAARDGIGFDRVRFDTSEVRLERGQALTLNGIAQGYVADRIAALLRAEGVADVLVDTGEISARGKPQAQPGWPVRIARTERRLMLRDRALATSATLGTVLDAAGRQGHILHPTGAPVPDRQVSISATSAAMADALSTGLCLVTGEAEVRACLARVEGARLEAILNDPTET</sequence>
<dbReference type="PANTHER" id="PTHR30040:SF2">
    <property type="entry name" value="FAD:PROTEIN FMN TRANSFERASE"/>
    <property type="match status" value="1"/>
</dbReference>